<dbReference type="AlphaFoldDB" id="A0A2A4IZV6"/>
<feature type="region of interest" description="Disordered" evidence="1">
    <location>
        <begin position="82"/>
        <end position="241"/>
    </location>
</feature>
<feature type="compositionally biased region" description="Basic residues" evidence="1">
    <location>
        <begin position="127"/>
        <end position="153"/>
    </location>
</feature>
<evidence type="ECO:0000259" key="2">
    <source>
        <dbReference type="PROSITE" id="PS51457"/>
    </source>
</evidence>
<dbReference type="Pfam" id="PF10523">
    <property type="entry name" value="BEN"/>
    <property type="match status" value="1"/>
</dbReference>
<name>A0A2A4IZV6_HELVI</name>
<feature type="domain" description="BEN" evidence="2">
    <location>
        <begin position="406"/>
        <end position="511"/>
    </location>
</feature>
<dbReference type="PROSITE" id="PS51457">
    <property type="entry name" value="BEN"/>
    <property type="match status" value="1"/>
</dbReference>
<feature type="compositionally biased region" description="Basic and acidic residues" evidence="1">
    <location>
        <begin position="181"/>
        <end position="203"/>
    </location>
</feature>
<evidence type="ECO:0000313" key="3">
    <source>
        <dbReference type="EMBL" id="PCG64804.1"/>
    </source>
</evidence>
<feature type="compositionally biased region" description="Basic residues" evidence="1">
    <location>
        <begin position="161"/>
        <end position="174"/>
    </location>
</feature>
<organism evidence="3">
    <name type="scientific">Heliothis virescens</name>
    <name type="common">Tobacco budworm moth</name>
    <dbReference type="NCBI Taxonomy" id="7102"/>
    <lineage>
        <taxon>Eukaryota</taxon>
        <taxon>Metazoa</taxon>
        <taxon>Ecdysozoa</taxon>
        <taxon>Arthropoda</taxon>
        <taxon>Hexapoda</taxon>
        <taxon>Insecta</taxon>
        <taxon>Pterygota</taxon>
        <taxon>Neoptera</taxon>
        <taxon>Endopterygota</taxon>
        <taxon>Lepidoptera</taxon>
        <taxon>Glossata</taxon>
        <taxon>Ditrysia</taxon>
        <taxon>Noctuoidea</taxon>
        <taxon>Noctuidae</taxon>
        <taxon>Heliothinae</taxon>
        <taxon>Heliothis</taxon>
    </lineage>
</organism>
<proteinExistence type="predicted"/>
<sequence length="514" mass="57943">MSDPITKKGMGFKCIPASWIQNTLIDNYLITRYPLEQNSETELQVKNRQPACANWPFFCATIVYRTDAYEKATEFIRDKQKEPLGAVDKQQNNMDEQSNVIENETPTANKRKNTEKNETPNENSLPKKPRISATRAKKTVKKKPAVSPKKQKISPKTSLLLRKRTRTRTLKKPIRPSQFDNIEKLFSERDSPSKTPLSDKESNDDLTIDANDDSECDSSPPSPAKNNLESKIGPKTAPEPSIKVGTILKNLLTSLPKEKKKTAEKPSEINIKQIENIYNTILEVKSKLKTAYEEANLLLKKSFEGIDFNVPELKYISTLITENIQPTDGEKPPLLPTVGSPKEQLLSPKPSRPAEPKLSEIPISSEKPPMSERSPTKMSSTKKTADTKWTLRHQGPGTGLIELMPFSGIYVSQAELSNCQALVSDVKKFARVLLPMIFTTEALRTCTYTGNRPKMKFPESFEVRPGLDENARNTLLAYVMKYGNESGWPMVSPEVIITSLKNKLQIQKYRCNIK</sequence>
<feature type="compositionally biased region" description="Polar residues" evidence="1">
    <location>
        <begin position="89"/>
        <end position="106"/>
    </location>
</feature>
<comment type="caution">
    <text evidence="3">The sequence shown here is derived from an EMBL/GenBank/DDBJ whole genome shotgun (WGS) entry which is preliminary data.</text>
</comment>
<dbReference type="EMBL" id="NWSH01004658">
    <property type="protein sequence ID" value="PCG64804.1"/>
    <property type="molecule type" value="Genomic_DNA"/>
</dbReference>
<evidence type="ECO:0000256" key="1">
    <source>
        <dbReference type="SAM" id="MobiDB-lite"/>
    </source>
</evidence>
<protein>
    <recommendedName>
        <fullName evidence="2">BEN domain-containing protein</fullName>
    </recommendedName>
</protein>
<feature type="compositionally biased region" description="Acidic residues" evidence="1">
    <location>
        <begin position="204"/>
        <end position="216"/>
    </location>
</feature>
<dbReference type="Gene3D" id="1.10.10.2590">
    <property type="entry name" value="BEN domain"/>
    <property type="match status" value="1"/>
</dbReference>
<accession>A0A2A4IZV6</accession>
<dbReference type="GO" id="GO:0003677">
    <property type="term" value="F:DNA binding"/>
    <property type="evidence" value="ECO:0007669"/>
    <property type="project" value="InterPro"/>
</dbReference>
<dbReference type="InterPro" id="IPR018379">
    <property type="entry name" value="BEN_domain"/>
</dbReference>
<reference evidence="3" key="1">
    <citation type="submission" date="2017-09" db="EMBL/GenBank/DDBJ databases">
        <title>Contemporary evolution of a Lepidopteran species, Heliothis virescens, in response to modern agricultural practices.</title>
        <authorList>
            <person name="Fritz M.L."/>
            <person name="Deyonke A.M."/>
            <person name="Papanicolaou A."/>
            <person name="Micinski S."/>
            <person name="Westbrook J."/>
            <person name="Gould F."/>
        </authorList>
    </citation>
    <scope>NUCLEOTIDE SEQUENCE [LARGE SCALE GENOMIC DNA]</scope>
    <source>
        <strain evidence="3">HvINT-</strain>
        <tissue evidence="3">Whole body</tissue>
    </source>
</reference>
<feature type="region of interest" description="Disordered" evidence="1">
    <location>
        <begin position="325"/>
        <end position="386"/>
    </location>
</feature>
<gene>
    <name evidence="3" type="ORF">B5V51_10081</name>
</gene>